<comment type="caution">
    <text evidence="2">The sequence shown here is derived from an EMBL/GenBank/DDBJ whole genome shotgun (WGS) entry which is preliminary data.</text>
</comment>
<feature type="region of interest" description="Disordered" evidence="1">
    <location>
        <begin position="388"/>
        <end position="442"/>
    </location>
</feature>
<name>A0A553N8U1_TIGCA</name>
<evidence type="ECO:0000313" key="2">
    <source>
        <dbReference type="EMBL" id="TRY61858.1"/>
    </source>
</evidence>
<gene>
    <name evidence="2" type="ORF">TCAL_13746</name>
</gene>
<proteinExistence type="predicted"/>
<reference evidence="2 3" key="1">
    <citation type="journal article" date="2018" name="Nat. Ecol. Evol.">
        <title>Genomic signatures of mitonuclear coevolution across populations of Tigriopus californicus.</title>
        <authorList>
            <person name="Barreto F.S."/>
            <person name="Watson E.T."/>
            <person name="Lima T.G."/>
            <person name="Willett C.S."/>
            <person name="Edmands S."/>
            <person name="Li W."/>
            <person name="Burton R.S."/>
        </authorList>
    </citation>
    <scope>NUCLEOTIDE SEQUENCE [LARGE SCALE GENOMIC DNA]</scope>
    <source>
        <strain evidence="2 3">San Diego</strain>
    </source>
</reference>
<evidence type="ECO:0000313" key="3">
    <source>
        <dbReference type="Proteomes" id="UP000318571"/>
    </source>
</evidence>
<dbReference type="EMBL" id="VCGU01000459">
    <property type="protein sequence ID" value="TRY61858.1"/>
    <property type="molecule type" value="Genomic_DNA"/>
</dbReference>
<protein>
    <submittedName>
        <fullName evidence="2">Uncharacterized protein</fullName>
    </submittedName>
</protein>
<keyword evidence="3" id="KW-1185">Reference proteome</keyword>
<feature type="compositionally biased region" description="Polar residues" evidence="1">
    <location>
        <begin position="724"/>
        <end position="740"/>
    </location>
</feature>
<dbReference type="AlphaFoldDB" id="A0A553N8U1"/>
<sequence>MSCSVNRYRRNTSFASWFANLTKMAPKFSIIFSWFVLATLVSGTPNFPTSSQSHLDNQFAAKLEAVHGKFQIDLLKCKTSNQIVILGFCSYRYIARDDDLDYDQEVVMSLDSDDDQTPPQLTINPETLPVGWDCMDKVMMIDDIEYTDEIQCTHIAEESCHNTYETVFKATQIEECKEKFKKDCYIEYKTVPRTEKIEICQEPLIRDCEAQGENVCSNEYESVCETTYHENEVEDDIPQCESIKEEICNANSKCTKVAKQVCNLMKMSSTKLTPETECRQEVREVCGPELCPISKGPKVCANELKTFVQEVPEERCNLTPIKVCNPVSKIVPRLELKMECIDVPREICSTVPVEAKKIQRPVIKKWCGPVSMDPKLTQQLQALILERQGGGSAPSDTSIYLNNPLRNGDTNSSNEVDDGDNPTNNDVEADADNSTSSGVLSINPEVLPEGWTCMDKVMMVEEIEYTDEIQCTHILDESCHETYETVFKTEEVEECKEKFLKNCYIEYHAVPRSEKLEVCQQPMIRDCDAQGDEVCSNEYETVCETTYHENEVEDEIAQCVSDPTEVCNDNGKCTNVPRQVCNVMKMNSTKLTPETDCRQEVREVCGPESCPLTQGPRVCANEIKTFVQDVPEEVCHLNPQRICNPTNKIIPKLEQRVKCIDVPREVCSTVQVEAKKVSRPVVKKWCGILPGNTSGSEEEDDEGEEGTETTQEPEVETTESQTQASNTANNDTDVATDPSF</sequence>
<feature type="compositionally biased region" description="Polar residues" evidence="1">
    <location>
        <begin position="394"/>
        <end position="414"/>
    </location>
</feature>
<feature type="region of interest" description="Disordered" evidence="1">
    <location>
        <begin position="688"/>
        <end position="740"/>
    </location>
</feature>
<evidence type="ECO:0000256" key="1">
    <source>
        <dbReference type="SAM" id="MobiDB-lite"/>
    </source>
</evidence>
<accession>A0A553N8U1</accession>
<dbReference type="Proteomes" id="UP000318571">
    <property type="component" value="Chromosome 8"/>
</dbReference>
<organism evidence="2 3">
    <name type="scientific">Tigriopus californicus</name>
    <name type="common">Marine copepod</name>
    <dbReference type="NCBI Taxonomy" id="6832"/>
    <lineage>
        <taxon>Eukaryota</taxon>
        <taxon>Metazoa</taxon>
        <taxon>Ecdysozoa</taxon>
        <taxon>Arthropoda</taxon>
        <taxon>Crustacea</taxon>
        <taxon>Multicrustacea</taxon>
        <taxon>Hexanauplia</taxon>
        <taxon>Copepoda</taxon>
        <taxon>Harpacticoida</taxon>
        <taxon>Harpacticidae</taxon>
        <taxon>Tigriopus</taxon>
    </lineage>
</organism>
<feature type="compositionally biased region" description="Polar residues" evidence="1">
    <location>
        <begin position="421"/>
        <end position="440"/>
    </location>
</feature>
<feature type="compositionally biased region" description="Acidic residues" evidence="1">
    <location>
        <begin position="696"/>
        <end position="717"/>
    </location>
</feature>